<dbReference type="PANTHER" id="PTHR31685:SF3">
    <property type="entry name" value="INTEGRAL MEMBRANE PROTEIN (AFU_ORTHOLOGUE AFUA_6G12730)"/>
    <property type="match status" value="1"/>
</dbReference>
<dbReference type="AlphaFoldDB" id="A0A9P6WMZ1"/>
<feature type="signal peptide" evidence="2">
    <location>
        <begin position="1"/>
        <end position="25"/>
    </location>
</feature>
<organism evidence="5 6">
    <name type="scientific">Pichia californica</name>
    <dbReference type="NCBI Taxonomy" id="460514"/>
    <lineage>
        <taxon>Eukaryota</taxon>
        <taxon>Fungi</taxon>
        <taxon>Dikarya</taxon>
        <taxon>Ascomycota</taxon>
        <taxon>Saccharomycotina</taxon>
        <taxon>Pichiomycetes</taxon>
        <taxon>Pichiales</taxon>
        <taxon>Pichiaceae</taxon>
        <taxon>Pichia</taxon>
    </lineage>
</organism>
<feature type="domain" description="Protein YTP1-like C-terminal" evidence="4">
    <location>
        <begin position="349"/>
        <end position="702"/>
    </location>
</feature>
<dbReference type="Proteomes" id="UP000697127">
    <property type="component" value="Unassembled WGS sequence"/>
</dbReference>
<keyword evidence="1" id="KW-1133">Transmembrane helix</keyword>
<feature type="transmembrane region" description="Helical" evidence="1">
    <location>
        <begin position="182"/>
        <end position="202"/>
    </location>
</feature>
<dbReference type="Pfam" id="PF10348">
    <property type="entry name" value="DUF2427"/>
    <property type="match status" value="1"/>
</dbReference>
<protein>
    <recommendedName>
        <fullName evidence="7">Protein YTP1-like C-terminal domain-containing protein</fullName>
    </recommendedName>
</protein>
<dbReference type="InterPro" id="IPR018827">
    <property type="entry name" value="YTP1_C"/>
</dbReference>
<evidence type="ECO:0000259" key="4">
    <source>
        <dbReference type="Pfam" id="PF10355"/>
    </source>
</evidence>
<sequence length="739" mass="82832">MKLSSTPHKLLTISLLALLSNNALASPHDNEENSNMEMMEMDNNENALATSTSASDLTPTVNWDSITPTPWAPMHHGAPILKTKLTLEQKKYWENYNTTTYLTLNSPYQSYLNVHLIFFILSSFIIYPFVLILNNLNSNWFLPISTAQLLISIISCISYSIFINNVPDLYPNMVYTKLIKGLFVFNILQWFFSLIYTIKNWLNPNNEFDSINNSSIESFKKGFQPINNRFSDTPDFSKQNNIQLDDFCSPSSTLFDDENADTDSFNLDNENNSNSDIINQGLGLGLNINNNFISNNNNITNQTSKLIQYRNKVLNLISKNNLLSNLATSFGLLFTVLHNLSIWLLFAYFFILFPTSLACLNLFGQGSRIFNLLAHFIKGGIFFLLGILSLSRYCGCFAGVGGAWNFAYIDLNYFKSNNSSISDIDRINSGMGGIGSGGSKINNSFWIKVHRLLIPSNLINQLGGLICSFEFAESCLIFTYGASNVFLEHLASTNGVWTAKDLQHVSIAFMYFGAGLCGIIAEFKLSSWRRSLFFNVAGNQLSIIENIPLDSSLTVDDQHHILGSKKLLTPGFSPNPFPVFTIFWTGLLMSKHAQPSSLSTAIHVQWGSLLTYGSFFRILTFILMSYYPLRGSKECFLPSKPLTELITSFCLLCGGMVFMESTDQVIEALAYRGLTPMFTINVSVGITSIIMAWIMFVLSMKDKIRARQQSMKNNIINTDNFTTTTATATTTTNNININK</sequence>
<dbReference type="PANTHER" id="PTHR31685">
    <property type="entry name" value="INTEGRAL MEMBRANE PROTEIN (AFU_ORTHOLOGUE AFUA_6G12730)-RELATED"/>
    <property type="match status" value="1"/>
</dbReference>
<dbReference type="Pfam" id="PF10355">
    <property type="entry name" value="Ytp1"/>
    <property type="match status" value="1"/>
</dbReference>
<evidence type="ECO:0000256" key="1">
    <source>
        <dbReference type="SAM" id="Phobius"/>
    </source>
</evidence>
<dbReference type="EMBL" id="PUHW01000047">
    <property type="protein sequence ID" value="KAG0690066.1"/>
    <property type="molecule type" value="Genomic_DNA"/>
</dbReference>
<keyword evidence="2" id="KW-0732">Signal</keyword>
<evidence type="ECO:0008006" key="7">
    <source>
        <dbReference type="Google" id="ProtNLM"/>
    </source>
</evidence>
<feature type="transmembrane region" description="Helical" evidence="1">
    <location>
        <begin position="369"/>
        <end position="388"/>
    </location>
</feature>
<evidence type="ECO:0000256" key="2">
    <source>
        <dbReference type="SAM" id="SignalP"/>
    </source>
</evidence>
<feature type="transmembrane region" description="Helical" evidence="1">
    <location>
        <begin position="641"/>
        <end position="658"/>
    </location>
</feature>
<proteinExistence type="predicted"/>
<keyword evidence="1" id="KW-0472">Membrane</keyword>
<feature type="domain" description="DUF2427" evidence="3">
    <location>
        <begin position="95"/>
        <end position="197"/>
    </location>
</feature>
<name>A0A9P6WMZ1_9ASCO</name>
<feature type="chain" id="PRO_5040128634" description="Protein YTP1-like C-terminal domain-containing protein" evidence="2">
    <location>
        <begin position="26"/>
        <end position="739"/>
    </location>
</feature>
<feature type="transmembrane region" description="Helical" evidence="1">
    <location>
        <begin position="609"/>
        <end position="629"/>
    </location>
</feature>
<gene>
    <name evidence="5" type="ORF">C6P40_003892</name>
</gene>
<feature type="transmembrane region" description="Helical" evidence="1">
    <location>
        <begin position="567"/>
        <end position="589"/>
    </location>
</feature>
<feature type="transmembrane region" description="Helical" evidence="1">
    <location>
        <begin position="502"/>
        <end position="521"/>
    </location>
</feature>
<feature type="transmembrane region" description="Helical" evidence="1">
    <location>
        <begin position="111"/>
        <end position="133"/>
    </location>
</feature>
<comment type="caution">
    <text evidence="5">The sequence shown here is derived from an EMBL/GenBank/DDBJ whole genome shotgun (WGS) entry which is preliminary data.</text>
</comment>
<feature type="transmembrane region" description="Helical" evidence="1">
    <location>
        <begin position="678"/>
        <end position="698"/>
    </location>
</feature>
<reference evidence="5" key="1">
    <citation type="submission" date="2020-11" db="EMBL/GenBank/DDBJ databases">
        <title>Kefir isolates.</title>
        <authorList>
            <person name="Marcisauskas S."/>
            <person name="Kim Y."/>
            <person name="Blasche S."/>
        </authorList>
    </citation>
    <scope>NUCLEOTIDE SEQUENCE</scope>
    <source>
        <strain evidence="5">Olga-1</strain>
    </source>
</reference>
<feature type="transmembrane region" description="Helical" evidence="1">
    <location>
        <begin position="342"/>
        <end position="363"/>
    </location>
</feature>
<accession>A0A9P6WMZ1</accession>
<evidence type="ECO:0000259" key="3">
    <source>
        <dbReference type="Pfam" id="PF10348"/>
    </source>
</evidence>
<dbReference type="InterPro" id="IPR018825">
    <property type="entry name" value="DUF2427"/>
</dbReference>
<keyword evidence="1" id="KW-0812">Transmembrane</keyword>
<feature type="transmembrane region" description="Helical" evidence="1">
    <location>
        <begin position="140"/>
        <end position="162"/>
    </location>
</feature>
<evidence type="ECO:0000313" key="5">
    <source>
        <dbReference type="EMBL" id="KAG0690066.1"/>
    </source>
</evidence>
<evidence type="ECO:0000313" key="6">
    <source>
        <dbReference type="Proteomes" id="UP000697127"/>
    </source>
</evidence>
<keyword evidence="6" id="KW-1185">Reference proteome</keyword>